<dbReference type="InterPro" id="IPR050832">
    <property type="entry name" value="Bact_Acetyltransf"/>
</dbReference>
<dbReference type="STRING" id="640205.SAMN05216381_3483"/>
<keyword evidence="1 4" id="KW-0808">Transferase</keyword>
<dbReference type="Gene3D" id="3.40.630.30">
    <property type="match status" value="1"/>
</dbReference>
<sequence length="150" mass="15927">MSDLCIRAAGPDDAEAISRVVIQALRHSNAQDYPATVIERVAGNFSAAAVTRLLVVRQVLVAEREGAIVGTASLDGEVVRTVFVTPAVQGCGVGRALMSAIELMAKQAGVQRLAVPSSLTARAFYALLGYSLVREVVDNDEITLVMMRDL</sequence>
<feature type="domain" description="N-acetyltransferase" evidence="3">
    <location>
        <begin position="4"/>
        <end position="150"/>
    </location>
</feature>
<dbReference type="AlphaFoldDB" id="A0A1G7SJQ6"/>
<dbReference type="PROSITE" id="PS51186">
    <property type="entry name" value="GNAT"/>
    <property type="match status" value="1"/>
</dbReference>
<dbReference type="RefSeq" id="WP_092370383.1">
    <property type="nucleotide sequence ID" value="NZ_FNBM01000008.1"/>
</dbReference>
<protein>
    <submittedName>
        <fullName evidence="4">Acetyltransferase (GNAT) domain-containing protein</fullName>
    </submittedName>
</protein>
<dbReference type="SUPFAM" id="SSF55729">
    <property type="entry name" value="Acyl-CoA N-acyltransferases (Nat)"/>
    <property type="match status" value="1"/>
</dbReference>
<evidence type="ECO:0000313" key="5">
    <source>
        <dbReference type="Proteomes" id="UP000243378"/>
    </source>
</evidence>
<dbReference type="EMBL" id="FNBM01000008">
    <property type="protein sequence ID" value="SDG23316.1"/>
    <property type="molecule type" value="Genomic_DNA"/>
</dbReference>
<gene>
    <name evidence="4" type="ORF">SAMN05216381_3483</name>
</gene>
<evidence type="ECO:0000313" key="4">
    <source>
        <dbReference type="EMBL" id="SDG23316.1"/>
    </source>
</evidence>
<name>A0A1G7SJQ6_9GAMM</name>
<accession>A0A1G7SJQ6</accession>
<dbReference type="Proteomes" id="UP000243378">
    <property type="component" value="Unassembled WGS sequence"/>
</dbReference>
<dbReference type="CDD" id="cd04301">
    <property type="entry name" value="NAT_SF"/>
    <property type="match status" value="1"/>
</dbReference>
<keyword evidence="2" id="KW-0012">Acyltransferase</keyword>
<dbReference type="PANTHER" id="PTHR43877">
    <property type="entry name" value="AMINOALKYLPHOSPHONATE N-ACETYLTRANSFERASE-RELATED-RELATED"/>
    <property type="match status" value="1"/>
</dbReference>
<organism evidence="4 5">
    <name type="scientific">Phytopseudomonas seleniipraecipitans</name>
    <dbReference type="NCBI Taxonomy" id="640205"/>
    <lineage>
        <taxon>Bacteria</taxon>
        <taxon>Pseudomonadati</taxon>
        <taxon>Pseudomonadota</taxon>
        <taxon>Gammaproteobacteria</taxon>
        <taxon>Pseudomonadales</taxon>
        <taxon>Pseudomonadaceae</taxon>
        <taxon>Phytopseudomonas</taxon>
    </lineage>
</organism>
<evidence type="ECO:0000256" key="1">
    <source>
        <dbReference type="ARBA" id="ARBA00022679"/>
    </source>
</evidence>
<evidence type="ECO:0000259" key="3">
    <source>
        <dbReference type="PROSITE" id="PS51186"/>
    </source>
</evidence>
<evidence type="ECO:0000256" key="2">
    <source>
        <dbReference type="ARBA" id="ARBA00023315"/>
    </source>
</evidence>
<dbReference type="GO" id="GO:0016747">
    <property type="term" value="F:acyltransferase activity, transferring groups other than amino-acyl groups"/>
    <property type="evidence" value="ECO:0007669"/>
    <property type="project" value="InterPro"/>
</dbReference>
<proteinExistence type="predicted"/>
<reference evidence="4 5" key="1">
    <citation type="submission" date="2016-10" db="EMBL/GenBank/DDBJ databases">
        <authorList>
            <person name="de Groot N.N."/>
        </authorList>
    </citation>
    <scope>NUCLEOTIDE SEQUENCE [LARGE SCALE GENOMIC DNA]</scope>
    <source>
        <strain evidence="4 5">LMG 25475</strain>
    </source>
</reference>
<dbReference type="InterPro" id="IPR016181">
    <property type="entry name" value="Acyl_CoA_acyltransferase"/>
</dbReference>
<dbReference type="InterPro" id="IPR000182">
    <property type="entry name" value="GNAT_dom"/>
</dbReference>
<dbReference type="Pfam" id="PF13673">
    <property type="entry name" value="Acetyltransf_10"/>
    <property type="match status" value="1"/>
</dbReference>
<dbReference type="OrthoDB" id="1821130at2"/>
<dbReference type="PANTHER" id="PTHR43877:SF1">
    <property type="entry name" value="ACETYLTRANSFERASE"/>
    <property type="match status" value="1"/>
</dbReference>